<dbReference type="InterPro" id="IPR009057">
    <property type="entry name" value="Homeodomain-like_sf"/>
</dbReference>
<proteinExistence type="predicted"/>
<dbReference type="PROSITE" id="PS01124">
    <property type="entry name" value="HTH_ARAC_FAMILY_2"/>
    <property type="match status" value="1"/>
</dbReference>
<evidence type="ECO:0000256" key="3">
    <source>
        <dbReference type="ARBA" id="ARBA00023125"/>
    </source>
</evidence>
<dbReference type="InterPro" id="IPR018060">
    <property type="entry name" value="HTH_AraC"/>
</dbReference>
<dbReference type="PANTHER" id="PTHR11019">
    <property type="entry name" value="HTH-TYPE TRANSCRIPTIONAL REGULATOR NIMR"/>
    <property type="match status" value="1"/>
</dbReference>
<dbReference type="PRINTS" id="PR00032">
    <property type="entry name" value="HTHARAC"/>
</dbReference>
<evidence type="ECO:0000256" key="2">
    <source>
        <dbReference type="ARBA" id="ARBA00023015"/>
    </source>
</evidence>
<dbReference type="Pfam" id="PF12833">
    <property type="entry name" value="HTH_18"/>
    <property type="match status" value="1"/>
</dbReference>
<dbReference type="SUPFAM" id="SSF51182">
    <property type="entry name" value="RmlC-like cupins"/>
    <property type="match status" value="1"/>
</dbReference>
<keyword evidence="1" id="KW-0678">Repressor</keyword>
<dbReference type="GO" id="GO:0003700">
    <property type="term" value="F:DNA-binding transcription factor activity"/>
    <property type="evidence" value="ECO:0007669"/>
    <property type="project" value="InterPro"/>
</dbReference>
<gene>
    <name evidence="7" type="ORF">D6851_15205</name>
</gene>
<dbReference type="OrthoDB" id="9804543at2"/>
<reference evidence="7 8" key="1">
    <citation type="submission" date="2018-09" db="EMBL/GenBank/DDBJ databases">
        <title>Altererythrobacter spongiae sp. nov., isolated from a marine sponge.</title>
        <authorList>
            <person name="Zhuang L."/>
            <person name="Luo L."/>
        </authorList>
    </citation>
    <scope>NUCLEOTIDE SEQUENCE [LARGE SCALE GENOMIC DNA]</scope>
    <source>
        <strain evidence="7 8">HN-Y73</strain>
    </source>
</reference>
<keyword evidence="3" id="KW-0238">DNA-binding</keyword>
<dbReference type="SUPFAM" id="SSF46689">
    <property type="entry name" value="Homeodomain-like"/>
    <property type="match status" value="1"/>
</dbReference>
<dbReference type="InterPro" id="IPR003313">
    <property type="entry name" value="AraC-bd"/>
</dbReference>
<dbReference type="PANTHER" id="PTHR11019:SF159">
    <property type="entry name" value="TRANSCRIPTIONAL REGULATOR-RELATED"/>
    <property type="match status" value="1"/>
</dbReference>
<keyword evidence="8" id="KW-1185">Reference proteome</keyword>
<dbReference type="PROSITE" id="PS00041">
    <property type="entry name" value="HTH_ARAC_FAMILY_1"/>
    <property type="match status" value="1"/>
</dbReference>
<dbReference type="InterPro" id="IPR011051">
    <property type="entry name" value="RmlC_Cupin_sf"/>
</dbReference>
<keyword evidence="2" id="KW-0805">Transcription regulation</keyword>
<dbReference type="Gene3D" id="1.10.10.60">
    <property type="entry name" value="Homeodomain-like"/>
    <property type="match status" value="1"/>
</dbReference>
<dbReference type="Proteomes" id="UP000284395">
    <property type="component" value="Unassembled WGS sequence"/>
</dbReference>
<dbReference type="CDD" id="cd06124">
    <property type="entry name" value="cupin_NimR-like_N"/>
    <property type="match status" value="1"/>
</dbReference>
<dbReference type="GO" id="GO:0043565">
    <property type="term" value="F:sequence-specific DNA binding"/>
    <property type="evidence" value="ECO:0007669"/>
    <property type="project" value="InterPro"/>
</dbReference>
<sequence>MIDDKLSLALSDNTEPMIVAMYDAQAEHRELGKHSHARGQLSGLRNGLLTIGTDTGAWVIPAEDAVWLPPHHPHYGWTHGAVEGWSCYIAEADCTDLPAQPRTIRCSGLLREAVLRASEWQGHDLSEEQDRVAMVILDELRTAPVEPFGLPMPSDPRLLLVARALLDDPGKRWGVDEWARWAGISERTLSRRFVAETGFTYTTWRQRARLMRALEMVAEGEAVTNVAFDLGYDSVSAFIALFKRTLGVTPSVYFQRP</sequence>
<protein>
    <submittedName>
        <fullName evidence="7">AraC family transcriptional regulator</fullName>
    </submittedName>
</protein>
<dbReference type="EMBL" id="RAPF01000010">
    <property type="protein sequence ID" value="RKF18311.1"/>
    <property type="molecule type" value="Genomic_DNA"/>
</dbReference>
<dbReference type="FunFam" id="1.10.10.60:FF:000132">
    <property type="entry name" value="AraC family transcriptional regulator"/>
    <property type="match status" value="1"/>
</dbReference>
<dbReference type="AlphaFoldDB" id="A0A420ECA6"/>
<evidence type="ECO:0000259" key="6">
    <source>
        <dbReference type="PROSITE" id="PS01124"/>
    </source>
</evidence>
<dbReference type="InterPro" id="IPR020449">
    <property type="entry name" value="Tscrpt_reg_AraC-type_HTH"/>
</dbReference>
<feature type="domain" description="HTH araC/xylS-type" evidence="6">
    <location>
        <begin position="156"/>
        <end position="256"/>
    </location>
</feature>
<evidence type="ECO:0000256" key="1">
    <source>
        <dbReference type="ARBA" id="ARBA00022491"/>
    </source>
</evidence>
<keyword evidence="4" id="KW-0010">Activator</keyword>
<name>A0A420ECA6_9SPHN</name>
<comment type="caution">
    <text evidence="7">The sequence shown here is derived from an EMBL/GenBank/DDBJ whole genome shotgun (WGS) entry which is preliminary data.</text>
</comment>
<evidence type="ECO:0000256" key="4">
    <source>
        <dbReference type="ARBA" id="ARBA00023159"/>
    </source>
</evidence>
<accession>A0A420ECA6</accession>
<evidence type="ECO:0000256" key="5">
    <source>
        <dbReference type="ARBA" id="ARBA00023163"/>
    </source>
</evidence>
<evidence type="ECO:0000313" key="7">
    <source>
        <dbReference type="EMBL" id="RKF18311.1"/>
    </source>
</evidence>
<evidence type="ECO:0000313" key="8">
    <source>
        <dbReference type="Proteomes" id="UP000284395"/>
    </source>
</evidence>
<keyword evidence="5" id="KW-0804">Transcription</keyword>
<dbReference type="InterPro" id="IPR018062">
    <property type="entry name" value="HTH_AraC-typ_CS"/>
</dbReference>
<dbReference type="SMART" id="SM00342">
    <property type="entry name" value="HTH_ARAC"/>
    <property type="match status" value="1"/>
</dbReference>
<dbReference type="Pfam" id="PF02311">
    <property type="entry name" value="AraC_binding"/>
    <property type="match status" value="1"/>
</dbReference>
<organism evidence="7 8">
    <name type="scientific">Altericroceibacterium spongiae</name>
    <dbReference type="NCBI Taxonomy" id="2320269"/>
    <lineage>
        <taxon>Bacteria</taxon>
        <taxon>Pseudomonadati</taxon>
        <taxon>Pseudomonadota</taxon>
        <taxon>Alphaproteobacteria</taxon>
        <taxon>Sphingomonadales</taxon>
        <taxon>Erythrobacteraceae</taxon>
        <taxon>Altericroceibacterium</taxon>
    </lineage>
</organism>